<organism evidence="1 2">
    <name type="scientific">Dipteronia sinensis</name>
    <dbReference type="NCBI Taxonomy" id="43782"/>
    <lineage>
        <taxon>Eukaryota</taxon>
        <taxon>Viridiplantae</taxon>
        <taxon>Streptophyta</taxon>
        <taxon>Embryophyta</taxon>
        <taxon>Tracheophyta</taxon>
        <taxon>Spermatophyta</taxon>
        <taxon>Magnoliopsida</taxon>
        <taxon>eudicotyledons</taxon>
        <taxon>Gunneridae</taxon>
        <taxon>Pentapetalae</taxon>
        <taxon>rosids</taxon>
        <taxon>malvids</taxon>
        <taxon>Sapindales</taxon>
        <taxon>Sapindaceae</taxon>
        <taxon>Hippocastanoideae</taxon>
        <taxon>Acereae</taxon>
        <taxon>Dipteronia</taxon>
    </lineage>
</organism>
<accession>A0AAE0EHZ4</accession>
<evidence type="ECO:0000313" key="1">
    <source>
        <dbReference type="EMBL" id="KAK3228759.1"/>
    </source>
</evidence>
<dbReference type="Proteomes" id="UP001281410">
    <property type="component" value="Unassembled WGS sequence"/>
</dbReference>
<comment type="caution">
    <text evidence="1">The sequence shown here is derived from an EMBL/GenBank/DDBJ whole genome shotgun (WGS) entry which is preliminary data.</text>
</comment>
<name>A0AAE0EHZ4_9ROSI</name>
<dbReference type="AlphaFoldDB" id="A0AAE0EHZ4"/>
<dbReference type="EMBL" id="JANJYJ010000001">
    <property type="protein sequence ID" value="KAK3228759.1"/>
    <property type="molecule type" value="Genomic_DNA"/>
</dbReference>
<keyword evidence="2" id="KW-1185">Reference proteome</keyword>
<proteinExistence type="predicted"/>
<protein>
    <submittedName>
        <fullName evidence="1">Uncharacterized protein</fullName>
    </submittedName>
</protein>
<gene>
    <name evidence="1" type="ORF">Dsin_000640</name>
</gene>
<evidence type="ECO:0000313" key="2">
    <source>
        <dbReference type="Proteomes" id="UP001281410"/>
    </source>
</evidence>
<reference evidence="1" key="1">
    <citation type="journal article" date="2023" name="Plant J.">
        <title>Genome sequences and population genomics provide insights into the demographic history, inbreeding, and mutation load of two 'living fossil' tree species of Dipteronia.</title>
        <authorList>
            <person name="Feng Y."/>
            <person name="Comes H.P."/>
            <person name="Chen J."/>
            <person name="Zhu S."/>
            <person name="Lu R."/>
            <person name="Zhang X."/>
            <person name="Li P."/>
            <person name="Qiu J."/>
            <person name="Olsen K.M."/>
            <person name="Qiu Y."/>
        </authorList>
    </citation>
    <scope>NUCLEOTIDE SEQUENCE</scope>
    <source>
        <strain evidence="1">NBL</strain>
    </source>
</reference>
<sequence>MNTQAIIVVLNFETKNVHKIANELREIIVTDNVVRCVTVIPPENLKGAKVKSFVDDLAKTGKLDGLKYT</sequence>